<keyword evidence="4" id="KW-0788">Thiol protease</keyword>
<sequence length="265" mass="29061">MLGKNAILLLVILVAVLSGCARPRPLHTEPDLIPPLLESPAPEPAAPARQLKGLGYTTQVGAFAEIGNAVRLQARLEQLGIDAYYFLHESGLYKVRFGNHPSYAAARSEAEGLRARGLIAEFFIVAPEEYAAKRIQLSGSGDLREELVRTALRFIGTPYQWGGTSSEDGFDCSGLTMVTYRLNGLDLPRVSRSQFEAGNFVAKPQLQKGDLVFFATSGGKRVSHVGLYIGDDRFVHAPRRGQTVRVERLSGGYYERTYLGARSYL</sequence>
<dbReference type="InterPro" id="IPR051202">
    <property type="entry name" value="Peptidase_C40"/>
</dbReference>
<keyword evidence="8" id="KW-1185">Reference proteome</keyword>
<reference evidence="7 8" key="1">
    <citation type="journal article" date="2016" name="C (Basel)">
        <title>Selective Growth of and Electricity Production by Marine Exoelectrogenic Bacteria in Self-Aggregated Hydrogel of Microbially Reduced Graphene Oxide.</title>
        <authorList>
            <person name="Yoshida N."/>
            <person name="Goto Y."/>
            <person name="Miyata Y."/>
        </authorList>
    </citation>
    <scope>NUCLEOTIDE SEQUENCE [LARGE SCALE GENOMIC DNA]</scope>
    <source>
        <strain evidence="7 8">NIT-T3</strain>
    </source>
</reference>
<dbReference type="Pfam" id="PF05036">
    <property type="entry name" value="SPOR"/>
    <property type="match status" value="1"/>
</dbReference>
<evidence type="ECO:0000256" key="4">
    <source>
        <dbReference type="ARBA" id="ARBA00022807"/>
    </source>
</evidence>
<dbReference type="InterPro" id="IPR036680">
    <property type="entry name" value="SPOR-like_sf"/>
</dbReference>
<comment type="similarity">
    <text evidence="1">Belongs to the peptidase C40 family.</text>
</comment>
<dbReference type="PANTHER" id="PTHR47053">
    <property type="entry name" value="MUREIN DD-ENDOPEPTIDASE MEPH-RELATED"/>
    <property type="match status" value="1"/>
</dbReference>
<dbReference type="PROSITE" id="PS51257">
    <property type="entry name" value="PROKAR_LIPOPROTEIN"/>
    <property type="match status" value="1"/>
</dbReference>
<dbReference type="InterPro" id="IPR007730">
    <property type="entry name" value="SPOR-like_dom"/>
</dbReference>
<dbReference type="SUPFAM" id="SSF54001">
    <property type="entry name" value="Cysteine proteinases"/>
    <property type="match status" value="1"/>
</dbReference>
<dbReference type="EMBL" id="AP024355">
    <property type="protein sequence ID" value="BCR04147.1"/>
    <property type="molecule type" value="Genomic_DNA"/>
</dbReference>
<dbReference type="Gene3D" id="3.30.70.1070">
    <property type="entry name" value="Sporulation related repeat"/>
    <property type="match status" value="1"/>
</dbReference>
<accession>A0ABM8HT11</accession>
<dbReference type="Proteomes" id="UP001319827">
    <property type="component" value="Chromosome"/>
</dbReference>
<keyword evidence="3" id="KW-0378">Hydrolase</keyword>
<dbReference type="InterPro" id="IPR000064">
    <property type="entry name" value="NLP_P60_dom"/>
</dbReference>
<dbReference type="PANTHER" id="PTHR47053:SF1">
    <property type="entry name" value="MUREIN DD-ENDOPEPTIDASE MEPH-RELATED"/>
    <property type="match status" value="1"/>
</dbReference>
<dbReference type="PROSITE" id="PS51935">
    <property type="entry name" value="NLPC_P60"/>
    <property type="match status" value="1"/>
</dbReference>
<evidence type="ECO:0000256" key="2">
    <source>
        <dbReference type="ARBA" id="ARBA00022670"/>
    </source>
</evidence>
<evidence type="ECO:0000259" key="5">
    <source>
        <dbReference type="PROSITE" id="PS51724"/>
    </source>
</evidence>
<dbReference type="RefSeq" id="WP_221251567.1">
    <property type="nucleotide sequence ID" value="NZ_AP024355.1"/>
</dbReference>
<evidence type="ECO:0000313" key="8">
    <source>
        <dbReference type="Proteomes" id="UP001319827"/>
    </source>
</evidence>
<feature type="domain" description="SPOR" evidence="5">
    <location>
        <begin position="50"/>
        <end position="127"/>
    </location>
</feature>
<protein>
    <submittedName>
        <fullName evidence="7">Peptidoglycan-binding protein</fullName>
    </submittedName>
</protein>
<reference evidence="7 8" key="2">
    <citation type="journal article" date="2021" name="Int. J. Syst. Evol. Microbiol.">
        <title>Isolation and Polyphasic Characterization of Desulfuromonas versatilis sp. Nov., an Electrogenic Bacteria Capable of Versatile Metabolism Isolated from a Graphene Oxide-Reducing Enrichment Culture.</title>
        <authorList>
            <person name="Xie L."/>
            <person name="Yoshida N."/>
            <person name="Ishii S."/>
            <person name="Meng L."/>
        </authorList>
    </citation>
    <scope>NUCLEOTIDE SEQUENCE [LARGE SCALE GENOMIC DNA]</scope>
    <source>
        <strain evidence="7 8">NIT-T3</strain>
    </source>
</reference>
<dbReference type="Pfam" id="PF00877">
    <property type="entry name" value="NLPC_P60"/>
    <property type="match status" value="1"/>
</dbReference>
<dbReference type="SUPFAM" id="SSF110997">
    <property type="entry name" value="Sporulation related repeat"/>
    <property type="match status" value="1"/>
</dbReference>
<organism evidence="7 8">
    <name type="scientific">Desulfuromonas versatilis</name>
    <dbReference type="NCBI Taxonomy" id="2802975"/>
    <lineage>
        <taxon>Bacteria</taxon>
        <taxon>Pseudomonadati</taxon>
        <taxon>Thermodesulfobacteriota</taxon>
        <taxon>Desulfuromonadia</taxon>
        <taxon>Desulfuromonadales</taxon>
        <taxon>Desulfuromonadaceae</taxon>
        <taxon>Desulfuromonas</taxon>
    </lineage>
</organism>
<dbReference type="InterPro" id="IPR038765">
    <property type="entry name" value="Papain-like_cys_pep_sf"/>
</dbReference>
<keyword evidence="2" id="KW-0645">Protease</keyword>
<feature type="domain" description="NlpC/P60" evidence="6">
    <location>
        <begin position="141"/>
        <end position="265"/>
    </location>
</feature>
<evidence type="ECO:0000256" key="3">
    <source>
        <dbReference type="ARBA" id="ARBA00022801"/>
    </source>
</evidence>
<proteinExistence type="inferred from homology"/>
<dbReference type="Gene3D" id="3.90.1720.10">
    <property type="entry name" value="endopeptidase domain like (from Nostoc punctiforme)"/>
    <property type="match status" value="1"/>
</dbReference>
<dbReference type="PROSITE" id="PS51724">
    <property type="entry name" value="SPOR"/>
    <property type="match status" value="1"/>
</dbReference>
<name>A0ABM8HT11_9BACT</name>
<evidence type="ECO:0000313" key="7">
    <source>
        <dbReference type="EMBL" id="BCR04147.1"/>
    </source>
</evidence>
<evidence type="ECO:0000259" key="6">
    <source>
        <dbReference type="PROSITE" id="PS51935"/>
    </source>
</evidence>
<evidence type="ECO:0000256" key="1">
    <source>
        <dbReference type="ARBA" id="ARBA00007074"/>
    </source>
</evidence>
<gene>
    <name evidence="7" type="ORF">DESUT3_12160</name>
</gene>